<protein>
    <recommendedName>
        <fullName evidence="9">Cobalamin biosynthesis protein CobD</fullName>
    </recommendedName>
</protein>
<dbReference type="PANTHER" id="PTHR34308">
    <property type="entry name" value="COBALAMIN BIOSYNTHESIS PROTEIN CBIB"/>
    <property type="match status" value="1"/>
</dbReference>
<gene>
    <name evidence="9" type="primary">cobD</name>
    <name evidence="10" type="ORF">J2T60_000799</name>
</gene>
<comment type="function">
    <text evidence="9">Converts cobyric acid to cobinamide by the addition of aminopropanol on the F carboxylic group.</text>
</comment>
<evidence type="ECO:0000313" key="11">
    <source>
        <dbReference type="Proteomes" id="UP001523550"/>
    </source>
</evidence>
<keyword evidence="6 9" id="KW-0812">Transmembrane</keyword>
<evidence type="ECO:0000256" key="7">
    <source>
        <dbReference type="ARBA" id="ARBA00022989"/>
    </source>
</evidence>
<evidence type="ECO:0000256" key="2">
    <source>
        <dbReference type="ARBA" id="ARBA00004953"/>
    </source>
</evidence>
<evidence type="ECO:0000256" key="5">
    <source>
        <dbReference type="ARBA" id="ARBA00022573"/>
    </source>
</evidence>
<dbReference type="RefSeq" id="WP_253445738.1">
    <property type="nucleotide sequence ID" value="NZ_JALJYF010000001.1"/>
</dbReference>
<keyword evidence="5 9" id="KW-0169">Cobalamin biosynthesis</keyword>
<keyword evidence="7 9" id="KW-1133">Transmembrane helix</keyword>
<dbReference type="InterPro" id="IPR004485">
    <property type="entry name" value="Cobalamin_biosynth_CobD/CbiB"/>
</dbReference>
<feature type="transmembrane region" description="Helical" evidence="9">
    <location>
        <begin position="299"/>
        <end position="317"/>
    </location>
</feature>
<keyword evidence="10" id="KW-0436">Ligase</keyword>
<dbReference type="HAMAP" id="MF_00024">
    <property type="entry name" value="CobD_CbiB"/>
    <property type="match status" value="1"/>
</dbReference>
<evidence type="ECO:0000313" key="10">
    <source>
        <dbReference type="EMBL" id="MCP1726834.1"/>
    </source>
</evidence>
<comment type="similarity">
    <text evidence="3 9">Belongs to the CobD/CbiB family.</text>
</comment>
<dbReference type="GO" id="GO:0043757">
    <property type="term" value="F:adenosylcobinamide-phosphate synthase activity"/>
    <property type="evidence" value="ECO:0007669"/>
    <property type="project" value="UniProtKB-EC"/>
</dbReference>
<comment type="subcellular location">
    <subcellularLocation>
        <location evidence="1 9">Cell membrane</location>
        <topology evidence="1 9">Multi-pass membrane protein</topology>
    </subcellularLocation>
</comment>
<proteinExistence type="inferred from homology"/>
<evidence type="ECO:0000256" key="3">
    <source>
        <dbReference type="ARBA" id="ARBA00006263"/>
    </source>
</evidence>
<dbReference type="Proteomes" id="UP001523550">
    <property type="component" value="Unassembled WGS sequence"/>
</dbReference>
<keyword evidence="4 9" id="KW-1003">Cell membrane</keyword>
<organism evidence="10 11">
    <name type="scientific">Natronospira proteinivora</name>
    <dbReference type="NCBI Taxonomy" id="1807133"/>
    <lineage>
        <taxon>Bacteria</taxon>
        <taxon>Pseudomonadati</taxon>
        <taxon>Pseudomonadota</taxon>
        <taxon>Gammaproteobacteria</taxon>
        <taxon>Natronospirales</taxon>
        <taxon>Natronospiraceae</taxon>
        <taxon>Natronospira</taxon>
    </lineage>
</organism>
<sequence>MLMAVLLCVLALVVDHYLGEPRKAHPLVAFGWLAGRLERLVNPSARTDSNAQGQIGRGALAVLVLVLPPTLLALWVSHWLVGPVLWVVELIVLYFALGRRSLRDHARAVVLPLQAGELDVARDALARMVSRDVAALDENGISRAATESVLENGSDAVVASLFWFLLAGIPGVILHRLVNTLDAMWGYRNPRFRGFGRFVAKLDDALAYWPARLTALAYTVSGKIRPALGCWRTQAAQWDSPNAGPVMASGAGALKLGLGGPTPYHGQWQDRPRLGVWAVNGPSVSTDSALRALRLLDRALMIILALAFGGAALWHWSMVGA</sequence>
<comment type="pathway">
    <text evidence="2 9">Cofactor biosynthesis; adenosylcobalamin biosynthesis.</text>
</comment>
<evidence type="ECO:0000256" key="9">
    <source>
        <dbReference type="HAMAP-Rule" id="MF_00024"/>
    </source>
</evidence>
<keyword evidence="8 9" id="KW-0472">Membrane</keyword>
<reference evidence="10 11" key="1">
    <citation type="submission" date="2022-03" db="EMBL/GenBank/DDBJ databases">
        <title>Genomic Encyclopedia of Type Strains, Phase III (KMG-III): the genomes of soil and plant-associated and newly described type strains.</title>
        <authorList>
            <person name="Whitman W."/>
        </authorList>
    </citation>
    <scope>NUCLEOTIDE SEQUENCE [LARGE SCALE GENOMIC DNA]</scope>
    <source>
        <strain evidence="10 11">BSker1</strain>
    </source>
</reference>
<dbReference type="Pfam" id="PF03186">
    <property type="entry name" value="CobD_Cbib"/>
    <property type="match status" value="1"/>
</dbReference>
<evidence type="ECO:0000256" key="8">
    <source>
        <dbReference type="ARBA" id="ARBA00023136"/>
    </source>
</evidence>
<dbReference type="NCBIfam" id="TIGR00380">
    <property type="entry name" value="cobal_cbiB"/>
    <property type="match status" value="1"/>
</dbReference>
<evidence type="ECO:0000256" key="1">
    <source>
        <dbReference type="ARBA" id="ARBA00004651"/>
    </source>
</evidence>
<comment type="caution">
    <text evidence="9">Lacks conserved residue(s) required for the propagation of feature annotation.</text>
</comment>
<name>A0ABT1G6B8_9GAMM</name>
<evidence type="ECO:0000256" key="6">
    <source>
        <dbReference type="ARBA" id="ARBA00022692"/>
    </source>
</evidence>
<comment type="caution">
    <text evidence="10">The sequence shown here is derived from an EMBL/GenBank/DDBJ whole genome shotgun (WGS) entry which is preliminary data.</text>
</comment>
<feature type="transmembrane region" description="Helical" evidence="9">
    <location>
        <begin position="72"/>
        <end position="97"/>
    </location>
</feature>
<accession>A0ABT1G6B8</accession>
<keyword evidence="11" id="KW-1185">Reference proteome</keyword>
<dbReference type="PANTHER" id="PTHR34308:SF1">
    <property type="entry name" value="COBALAMIN BIOSYNTHESIS PROTEIN CBIB"/>
    <property type="match status" value="1"/>
</dbReference>
<dbReference type="EMBL" id="JALJYF010000001">
    <property type="protein sequence ID" value="MCP1726834.1"/>
    <property type="molecule type" value="Genomic_DNA"/>
</dbReference>
<evidence type="ECO:0000256" key="4">
    <source>
        <dbReference type="ARBA" id="ARBA00022475"/>
    </source>
</evidence>